<name>A0A1L7ALB6_9PROT</name>
<accession>A0A1L7ALB6</accession>
<reference evidence="1 2" key="1">
    <citation type="submission" date="2016-05" db="EMBL/GenBank/DDBJ databases">
        <title>Complete Genome and Methylome Analysis of Psychrotrophic Bacterial Isolates from Antarctic Lake Untersee.</title>
        <authorList>
            <person name="Fomenkov A."/>
            <person name="Akimov V.N."/>
            <person name="Vasilyeva L.V."/>
            <person name="Andersen D."/>
            <person name="Vincze T."/>
            <person name="Roberts R.J."/>
        </authorList>
    </citation>
    <scope>NUCLEOTIDE SEQUENCE [LARGE SCALE GENOMIC DNA]</scope>
    <source>
        <strain evidence="1 2">U14-5</strain>
    </source>
</reference>
<gene>
    <name evidence="1" type="ORF">RGI145_19420</name>
</gene>
<dbReference type="KEGG" id="rgi:RGI145_19420"/>
<dbReference type="RefSeq" id="WP_075800231.1">
    <property type="nucleotide sequence ID" value="NZ_CP015584.1"/>
</dbReference>
<evidence type="ECO:0000313" key="2">
    <source>
        <dbReference type="Proteomes" id="UP000185494"/>
    </source>
</evidence>
<sequence length="100" mass="11349">MSFSDAKPSILDTVHDAVEQELRYLRSQGFPLKAGFDAVARKMGVTARRIRQIHERRITDDVISAREWLAAVELNTQRRRARIAAARALLEQEALHDVAP</sequence>
<protein>
    <submittedName>
        <fullName evidence="1">Uncharacterized protein</fullName>
    </submittedName>
</protein>
<dbReference type="Proteomes" id="UP000185494">
    <property type="component" value="Chromosome 2"/>
</dbReference>
<organism evidence="1 2">
    <name type="scientific">Roseomonas gilardii</name>
    <dbReference type="NCBI Taxonomy" id="257708"/>
    <lineage>
        <taxon>Bacteria</taxon>
        <taxon>Pseudomonadati</taxon>
        <taxon>Pseudomonadota</taxon>
        <taxon>Alphaproteobacteria</taxon>
        <taxon>Acetobacterales</taxon>
        <taxon>Roseomonadaceae</taxon>
        <taxon>Roseomonas</taxon>
    </lineage>
</organism>
<proteinExistence type="predicted"/>
<dbReference type="EMBL" id="CP015584">
    <property type="protein sequence ID" value="APT59519.1"/>
    <property type="molecule type" value="Genomic_DNA"/>
</dbReference>
<evidence type="ECO:0000313" key="1">
    <source>
        <dbReference type="EMBL" id="APT59519.1"/>
    </source>
</evidence>
<dbReference type="AlphaFoldDB" id="A0A1L7ALB6"/>
<dbReference type="STRING" id="257708.RGI145_19420"/>